<dbReference type="Proteomes" id="UP000077927">
    <property type="component" value="Chromosome 1"/>
</dbReference>
<accession>A0AAC9BD28</accession>
<organism evidence="1 2">
    <name type="scientific">Ralstonia insidiosa</name>
    <dbReference type="NCBI Taxonomy" id="190721"/>
    <lineage>
        <taxon>Bacteria</taxon>
        <taxon>Pseudomonadati</taxon>
        <taxon>Pseudomonadota</taxon>
        <taxon>Betaproteobacteria</taxon>
        <taxon>Burkholderiales</taxon>
        <taxon>Burkholderiaceae</taxon>
        <taxon>Ralstonia</taxon>
    </lineage>
</organism>
<sequence length="40" mass="4387">MSFSLQASQALSRFDFSCKPAARIMVWRPPALVTCAKLSA</sequence>
<dbReference type="EMBL" id="CP012605">
    <property type="protein sequence ID" value="ANH71738.1"/>
    <property type="molecule type" value="Genomic_DNA"/>
</dbReference>
<dbReference type="AlphaFoldDB" id="A0AAC9BD28"/>
<protein>
    <submittedName>
        <fullName evidence="1">Uncharacterized protein</fullName>
    </submittedName>
</protein>
<dbReference type="KEGG" id="rin:ACS15_3050"/>
<proteinExistence type="predicted"/>
<gene>
    <name evidence="1" type="ORF">ACS15_3050</name>
</gene>
<name>A0AAC9BD28_9RALS</name>
<evidence type="ECO:0000313" key="1">
    <source>
        <dbReference type="EMBL" id="ANH71738.1"/>
    </source>
</evidence>
<reference evidence="1 2" key="1">
    <citation type="submission" date="2015-09" db="EMBL/GenBank/DDBJ databases">
        <authorList>
            <person name="Xu Y."/>
            <person name="Nagy A."/>
            <person name="Liu N.T."/>
            <person name="Nou X."/>
        </authorList>
    </citation>
    <scope>NUCLEOTIDE SEQUENCE [LARGE SCALE GENOMIC DNA]</scope>
    <source>
        <strain evidence="1 2">FC1138</strain>
    </source>
</reference>
<evidence type="ECO:0000313" key="2">
    <source>
        <dbReference type="Proteomes" id="UP000077927"/>
    </source>
</evidence>